<feature type="region of interest" description="Disordered" evidence="2">
    <location>
        <begin position="550"/>
        <end position="571"/>
    </location>
</feature>
<feature type="compositionally biased region" description="Low complexity" evidence="2">
    <location>
        <begin position="559"/>
        <end position="571"/>
    </location>
</feature>
<organism evidence="3 4">
    <name type="scientific">Candidatus Nitronauta litoralis</name>
    <dbReference type="NCBI Taxonomy" id="2705533"/>
    <lineage>
        <taxon>Bacteria</taxon>
        <taxon>Pseudomonadati</taxon>
        <taxon>Nitrospinota/Tectimicrobiota group</taxon>
        <taxon>Nitrospinota</taxon>
        <taxon>Nitrospinia</taxon>
        <taxon>Nitrospinales</taxon>
        <taxon>Nitrospinaceae</taxon>
        <taxon>Candidatus Nitronauta</taxon>
    </lineage>
</organism>
<dbReference type="EMBL" id="CP048685">
    <property type="protein sequence ID" value="QPJ61319.1"/>
    <property type="molecule type" value="Genomic_DNA"/>
</dbReference>
<gene>
    <name evidence="3" type="ORF">G3M70_05200</name>
</gene>
<evidence type="ECO:0000313" key="3">
    <source>
        <dbReference type="EMBL" id="QPJ61319.1"/>
    </source>
</evidence>
<protein>
    <submittedName>
        <fullName evidence="3">Uncharacterized protein</fullName>
    </submittedName>
</protein>
<name>A0A7T0BUQ3_9BACT</name>
<evidence type="ECO:0000313" key="4">
    <source>
        <dbReference type="Proteomes" id="UP000594688"/>
    </source>
</evidence>
<dbReference type="Proteomes" id="UP000594688">
    <property type="component" value="Chromosome"/>
</dbReference>
<reference evidence="3 4" key="1">
    <citation type="submission" date="2020-02" db="EMBL/GenBank/DDBJ databases">
        <title>Genomic and physiological characterization of two novel Nitrospinaceae genera.</title>
        <authorList>
            <person name="Mueller A.J."/>
            <person name="Jung M.-Y."/>
            <person name="Strachan C.R."/>
            <person name="Herbold C.W."/>
            <person name="Kirkegaard R.H."/>
            <person name="Daims H."/>
        </authorList>
    </citation>
    <scope>NUCLEOTIDE SEQUENCE [LARGE SCALE GENOMIC DNA]</scope>
    <source>
        <strain evidence="3">EB</strain>
    </source>
</reference>
<dbReference type="KEGG" id="nli:G3M70_05200"/>
<evidence type="ECO:0000256" key="2">
    <source>
        <dbReference type="SAM" id="MobiDB-lite"/>
    </source>
</evidence>
<proteinExistence type="predicted"/>
<sequence>MPTVAKLEKLEALIERLEPIAEKHRGELIEAPHWNSLVDSVIEVARSVLADDKTEEVPPHEHSDQVGLTWLDTKLRGLILEGGLNDPGSESQLFKLNREIDVLSKQFDQLRDSLSQLKSDLNGVSTRDLMRESDMTRVSRKIDGIADAREDVTNLRQTLRTLETDVKRAVEFGQTVVRDGETINIADMLTRVERVETLRADLTNTEGKVFNANDFEKRLVELQNTLVTEEELDEVLKTVRDQVGSDLRSSVLEETREIAQKVTTEAMEPIKNELLGQVKEQMDSISSSIDTRVNDATSDLAANLSNTLQKETQTEIDRRMNLLKAEITQESETNLGNFSKSIDQRFSSFQDDVGERISSGIATQLEGTLKDFETRLNESDTRITELSNRTDENIEQSKANATRIEQTRLELLAADASSRSSVSKQLSEMEKNLNESLTAKTNSLRDTLNEDLNISMNQKITDLEARLSKTASESARVETKLQTNELRADVNDIVQNQMTVLQKDLEASIEKRFTSNNSRLNGLVAEEVARSTSDLNKRIRTEIEAIETERKRNIETNERSTTTTRTRSGTR</sequence>
<keyword evidence="1" id="KW-0175">Coiled coil</keyword>
<evidence type="ECO:0000256" key="1">
    <source>
        <dbReference type="SAM" id="Coils"/>
    </source>
</evidence>
<accession>A0A7T0BUQ3</accession>
<dbReference type="AlphaFoldDB" id="A0A7T0BUQ3"/>
<feature type="coiled-coil region" evidence="1">
    <location>
        <begin position="93"/>
        <end position="120"/>
    </location>
</feature>